<dbReference type="Pfam" id="PF02867">
    <property type="entry name" value="Ribonuc_red_lgC"/>
    <property type="match status" value="1"/>
</dbReference>
<dbReference type="InterPro" id="IPR039718">
    <property type="entry name" value="Rrm1"/>
</dbReference>
<proteinExistence type="inferred from homology"/>
<dbReference type="SUPFAM" id="SSF51294">
    <property type="entry name" value="Hedgehog/intein (Hint) domain"/>
    <property type="match status" value="2"/>
</dbReference>
<keyword evidence="5" id="KW-0068">Autocatalytic cleavage</keyword>
<evidence type="ECO:0000313" key="12">
    <source>
        <dbReference type="EMBL" id="QHT22308.1"/>
    </source>
</evidence>
<evidence type="ECO:0000256" key="2">
    <source>
        <dbReference type="ARBA" id="ARBA00012274"/>
    </source>
</evidence>
<dbReference type="GO" id="GO:0004748">
    <property type="term" value="F:ribonucleoside-diphosphate reductase activity, thioredoxin disulfide as acceptor"/>
    <property type="evidence" value="ECO:0007669"/>
    <property type="project" value="UniProtKB-EC"/>
</dbReference>
<dbReference type="PANTHER" id="PTHR11573:SF6">
    <property type="entry name" value="RIBONUCLEOSIDE-DIPHOSPHATE REDUCTASE LARGE SUBUNIT"/>
    <property type="match status" value="1"/>
</dbReference>
<dbReference type="InterPro" id="IPR000788">
    <property type="entry name" value="RNR_lg_C"/>
</dbReference>
<dbReference type="NCBIfam" id="TIGR02506">
    <property type="entry name" value="NrdE_NrdA"/>
    <property type="match status" value="1"/>
</dbReference>
<dbReference type="PROSITE" id="PS50817">
    <property type="entry name" value="INTEIN_N_TER"/>
    <property type="match status" value="1"/>
</dbReference>
<dbReference type="Gene3D" id="3.20.70.20">
    <property type="match status" value="2"/>
</dbReference>
<evidence type="ECO:0000256" key="7">
    <source>
        <dbReference type="ARBA" id="ARBA00023000"/>
    </source>
</evidence>
<dbReference type="GO" id="GO:0005524">
    <property type="term" value="F:ATP binding"/>
    <property type="evidence" value="ECO:0007669"/>
    <property type="project" value="UniProtKB-KW"/>
</dbReference>
<dbReference type="PRINTS" id="PR01183">
    <property type="entry name" value="RIBORDTASEM1"/>
</dbReference>
<dbReference type="SUPFAM" id="SSF51998">
    <property type="entry name" value="PFL-like glycyl radical enzymes"/>
    <property type="match status" value="1"/>
</dbReference>
<dbReference type="Pfam" id="PF00317">
    <property type="entry name" value="Ribonuc_red_lgN"/>
    <property type="match status" value="1"/>
</dbReference>
<dbReference type="PROSITE" id="PS50818">
    <property type="entry name" value="INTEIN_C_TER"/>
    <property type="match status" value="1"/>
</dbReference>
<evidence type="ECO:0000259" key="10">
    <source>
        <dbReference type="PROSITE" id="PS50819"/>
    </source>
</evidence>
<dbReference type="InterPro" id="IPR003587">
    <property type="entry name" value="Hint_dom_N"/>
</dbReference>
<dbReference type="SUPFAM" id="SSF55608">
    <property type="entry name" value="Homing endonucleases"/>
    <property type="match status" value="1"/>
</dbReference>
<dbReference type="GO" id="GO:0016539">
    <property type="term" value="P:intein-mediated protein splicing"/>
    <property type="evidence" value="ECO:0007669"/>
    <property type="project" value="InterPro"/>
</dbReference>
<feature type="domain" description="ATP-cone" evidence="11">
    <location>
        <begin position="1"/>
        <end position="94"/>
    </location>
</feature>
<protein>
    <recommendedName>
        <fullName evidence="2">ribonucleoside-diphosphate reductase</fullName>
        <ecNumber evidence="2">1.17.4.1</ecNumber>
    </recommendedName>
</protein>
<dbReference type="SUPFAM" id="SSF48168">
    <property type="entry name" value="R1 subunit of ribonucleotide reductase, N-terminal domain"/>
    <property type="match status" value="1"/>
</dbReference>
<dbReference type="Pfam" id="PF03477">
    <property type="entry name" value="ATP-cone"/>
    <property type="match status" value="1"/>
</dbReference>
<dbReference type="InterPro" id="IPR004042">
    <property type="entry name" value="Intein_endonuc_central"/>
</dbReference>
<dbReference type="EMBL" id="MN739708">
    <property type="protein sequence ID" value="QHT22308.1"/>
    <property type="molecule type" value="Genomic_DNA"/>
</dbReference>
<dbReference type="EC" id="1.17.4.1" evidence="2"/>
<dbReference type="PROSITE" id="PS51161">
    <property type="entry name" value="ATP_CONE"/>
    <property type="match status" value="1"/>
</dbReference>
<feature type="domain" description="DOD-type homing endonuclease" evidence="10">
    <location>
        <begin position="474"/>
        <end position="616"/>
    </location>
</feature>
<dbReference type="InterPro" id="IPR013509">
    <property type="entry name" value="RNR_lsu_N"/>
</dbReference>
<sequence>MKIKKRDNTLEQLSFDKIIYRLRKLSNDQSIGVLKTIDPDLIAQRVVSSIYDGITSQELDEEAARIAIGMTDNPEYAKLASRIVISNLHKSTIECFSEVMELLYANKDKSGNHAPIIADDIIEIVRKNKNELNFAINYTRDYMFDYFGFKTLEKSYLMKIWGNNKMIVVERPQHMYMRVALGIHKDDIKFALETYELISQHFYTHASPTLFNSGTKLSNLSSCFHEDTIVTTVNRGPIKIKDVVIGDSVVTHKGNVRKVVQLHKNLLGERKLYELNIAKTAPIKVTDNHKLWVLRGKPDTKTYGTRPYAKYDIEFVRDYLQKDNCELISTEYTNMKTKLQFKCICGTICNASFECIYYNGVRCSSRKCIYERKKSKDKKVTSLDAQWISVEDLRPGDYIGIPNKQEEVERIKVFDLTKFDLKSDRIDVEYQMNFDDTRVRLRSQWTQPGKFKESHRDHNSINRFWKIDENFAKFIGIFYGDGHIVRGKTSYGDIVNRGIGITIHNVNHQLVNFCKDYGEKLFGITPTFHAVQNQNITQVLFNSVYIGEIFKALFGVGFNNKKVWSEMYKWEAPLIKALLEGLVTTDGCVTSSCVSIQMSNVNFMRQLYYLLRNNNIDASYGKPHLQRNWTQEHVMINIPVECVDKTAIYKTYTDDRMSDRESYCRNQYSYRSTDKGFKFLKYNSKTEITQDLPQYVYTLGVEEDHSYNVEGIVAENCFLIGTNDSIEGIYKTITDCGRISKVGGGIGVHVSNIRAKGSLIRGTNGISDGIVPMLKVYNSTSVYINQSGRRKGSFAMYLEPWHADIMEFLDMKKNQGHEDMRARDLFYALWTPDLFMKQVEADGDWYLMCPDECPGLPDVYGKDFEDLYNKYVEEKKYKKVVKAQEVWRKVLDSQIETGVPYISYKDAVNKKCNQKNLGTIRSSNLCNEISLYSDDKEYGTCNLASVALPKYVEYTADGIPYFNFEKLREVAEYVIKPMNKVIDNNYYPTEETKKSNFSHRPLGIGVQGLADVYIKMRYPFESKEAKDLNKKIFETLYYGCMKGSIEIAKKEGPYSTFKGSPFSEGKFQFDLAAEFDGIKVEDYLSGMWDWEGLREELKTYGARNSMLVALMPTASTAQIMGNSECFEAIDSCIFKRRVLSGEYLVINKHLVGDLLKLNLWSKEMKDKIIAHNGSIQNIDEIPDDLKAIYKTVWETSMKSVIEQASDRGVFVDQMQSMNLFMANPTYKKLTSMHFHAWKHHLKSGMYYLRSKASASAGKFSVDVNLEKQVREKQQAGKRLTKKEEALLCSIDNKDECMMCSS</sequence>
<organism evidence="12">
    <name type="scientific">viral metagenome</name>
    <dbReference type="NCBI Taxonomy" id="1070528"/>
    <lineage>
        <taxon>unclassified sequences</taxon>
        <taxon>metagenomes</taxon>
        <taxon>organismal metagenomes</taxon>
    </lineage>
</organism>
<dbReference type="Gene3D" id="3.10.28.10">
    <property type="entry name" value="Homing endonucleases"/>
    <property type="match status" value="1"/>
</dbReference>
<dbReference type="InterPro" id="IPR027434">
    <property type="entry name" value="Homing_endonucl"/>
</dbReference>
<evidence type="ECO:0000256" key="4">
    <source>
        <dbReference type="ARBA" id="ARBA00022741"/>
    </source>
</evidence>
<dbReference type="CDD" id="cd00081">
    <property type="entry name" value="Hint"/>
    <property type="match status" value="1"/>
</dbReference>
<dbReference type="InterPro" id="IPR006142">
    <property type="entry name" value="INTEIN"/>
</dbReference>
<reference evidence="12" key="1">
    <citation type="journal article" date="2020" name="Nature">
        <title>Giant virus diversity and host interactions through global metagenomics.</title>
        <authorList>
            <person name="Schulz F."/>
            <person name="Roux S."/>
            <person name="Paez-Espino D."/>
            <person name="Jungbluth S."/>
            <person name="Walsh D.A."/>
            <person name="Denef V.J."/>
            <person name="McMahon K.D."/>
            <person name="Konstantinidis K.T."/>
            <person name="Eloe-Fadrosh E.A."/>
            <person name="Kyrpides N.C."/>
            <person name="Woyke T."/>
        </authorList>
    </citation>
    <scope>NUCLEOTIDE SEQUENCE</scope>
    <source>
        <strain evidence="12">GVMAG-M-3300023179-107</strain>
    </source>
</reference>
<keyword evidence="6" id="KW-0067">ATP-binding</keyword>
<dbReference type="InterPro" id="IPR013346">
    <property type="entry name" value="NrdE_NrdA_C"/>
</dbReference>
<evidence type="ECO:0000256" key="5">
    <source>
        <dbReference type="ARBA" id="ARBA00022813"/>
    </source>
</evidence>
<dbReference type="GO" id="GO:0004519">
    <property type="term" value="F:endonuclease activity"/>
    <property type="evidence" value="ECO:0007669"/>
    <property type="project" value="InterPro"/>
</dbReference>
<keyword evidence="7" id="KW-0651">Protein splicing</keyword>
<dbReference type="InterPro" id="IPR008926">
    <property type="entry name" value="RNR_R1-su_N"/>
</dbReference>
<dbReference type="InterPro" id="IPR006141">
    <property type="entry name" value="Intein_N"/>
</dbReference>
<keyword evidence="4" id="KW-0547">Nucleotide-binding</keyword>
<name>A0A6C0E0N6_9ZZZZ</name>
<dbReference type="PROSITE" id="PS50819">
    <property type="entry name" value="INTEIN_ENDONUCLEASE"/>
    <property type="match status" value="1"/>
</dbReference>
<evidence type="ECO:0000256" key="3">
    <source>
        <dbReference type="ARBA" id="ARBA00022533"/>
    </source>
</evidence>
<evidence type="ECO:0000256" key="1">
    <source>
        <dbReference type="ARBA" id="ARBA00010406"/>
    </source>
</evidence>
<dbReference type="SMART" id="SM00306">
    <property type="entry name" value="HintN"/>
    <property type="match status" value="1"/>
</dbReference>
<dbReference type="GO" id="GO:0009263">
    <property type="term" value="P:deoxyribonucleotide biosynthetic process"/>
    <property type="evidence" value="ECO:0007669"/>
    <property type="project" value="UniProtKB-KW"/>
</dbReference>
<evidence type="ECO:0000256" key="6">
    <source>
        <dbReference type="ARBA" id="ARBA00022840"/>
    </source>
</evidence>
<keyword evidence="9" id="KW-0215">Deoxyribonucleotide synthesis</keyword>
<dbReference type="InterPro" id="IPR005144">
    <property type="entry name" value="ATP-cone_dom"/>
</dbReference>
<keyword evidence="3" id="KW-0021">Allosteric enzyme</keyword>
<dbReference type="CDD" id="cd01679">
    <property type="entry name" value="RNR_I"/>
    <property type="match status" value="1"/>
</dbReference>
<dbReference type="GO" id="GO:0005971">
    <property type="term" value="C:ribonucleoside-diphosphate reductase complex"/>
    <property type="evidence" value="ECO:0007669"/>
    <property type="project" value="TreeGrafter"/>
</dbReference>
<dbReference type="PRINTS" id="PR00379">
    <property type="entry name" value="INTEIN"/>
</dbReference>
<dbReference type="InterPro" id="IPR030934">
    <property type="entry name" value="Intein_C"/>
</dbReference>
<evidence type="ECO:0000259" key="11">
    <source>
        <dbReference type="PROSITE" id="PS51161"/>
    </source>
</evidence>
<evidence type="ECO:0000256" key="9">
    <source>
        <dbReference type="ARBA" id="ARBA00023116"/>
    </source>
</evidence>
<evidence type="ECO:0000256" key="8">
    <source>
        <dbReference type="ARBA" id="ARBA00023002"/>
    </source>
</evidence>
<dbReference type="PANTHER" id="PTHR11573">
    <property type="entry name" value="RIBONUCLEOSIDE-DIPHOSPHATE REDUCTASE LARGE CHAIN"/>
    <property type="match status" value="1"/>
</dbReference>
<keyword evidence="8" id="KW-0560">Oxidoreductase</keyword>
<dbReference type="InterPro" id="IPR036844">
    <property type="entry name" value="Hint_dom_sf"/>
</dbReference>
<comment type="similarity">
    <text evidence="1">Belongs to the ribonucleoside diphosphate reductase large chain family.</text>
</comment>
<accession>A0A6C0E0N6</accession>
<dbReference type="UniPathway" id="UPA00326"/>